<evidence type="ECO:0008006" key="4">
    <source>
        <dbReference type="Google" id="ProtNLM"/>
    </source>
</evidence>
<gene>
    <name evidence="2" type="ORF">J2W43_002977</name>
</gene>
<dbReference type="AlphaFoldDB" id="A0AAW8MAZ9"/>
<feature type="compositionally biased region" description="Polar residues" evidence="1">
    <location>
        <begin position="12"/>
        <end position="22"/>
    </location>
</feature>
<dbReference type="Proteomes" id="UP001252613">
    <property type="component" value="Unassembled WGS sequence"/>
</dbReference>
<comment type="caution">
    <text evidence="2">The sequence shown here is derived from an EMBL/GenBank/DDBJ whole genome shotgun (WGS) entry which is preliminary data.</text>
</comment>
<evidence type="ECO:0000313" key="3">
    <source>
        <dbReference type="Proteomes" id="UP001252613"/>
    </source>
</evidence>
<proteinExistence type="predicted"/>
<feature type="region of interest" description="Disordered" evidence="1">
    <location>
        <begin position="1"/>
        <end position="28"/>
    </location>
</feature>
<protein>
    <recommendedName>
        <fullName evidence="4">Ig-like domain repeat protein</fullName>
    </recommendedName>
</protein>
<evidence type="ECO:0000256" key="1">
    <source>
        <dbReference type="SAM" id="MobiDB-lite"/>
    </source>
</evidence>
<dbReference type="EMBL" id="JAVDVC010000005">
    <property type="protein sequence ID" value="MDR6958990.1"/>
    <property type="molecule type" value="Genomic_DNA"/>
</dbReference>
<sequence>MNADDDADKNLSDNVSGESSGNDEVINGDWPEKIVDVSELSVREQVDSDGSVFSVYTSILQVTSYSNKVAKLKVEYYWNASGTSFTCQAKQYWVTAFDGDSGNILLAFRTNKQQWGLRELTDKAKQSGKWEDISGGGTITSDPSKANIWFRYIFDYSGGDDPTEDITLDVYFYPQTPVITAPSGEITSLSINVTGTGGIQGVGAITVHNANGDALLGPATIQNSSGHWTAAFNMPSGLDTLTFFARQKVGTATSTRSNEKTVTLAPTTLTVPARNAVVRADQLVFKGAGFPGARIWAVVPNYGTELSEKVTVPTSKTWEARGEPLSNGVHLAQAAYQIGNGPIRYTEEHRPFTVLDKLSISGPTGNQDMSFTVTGTNGLTGASVDVKIDFDNTRVGGGEVAAGGAWGARVQMSKAGPTSLVAEQTYQGVTSQRSVARAFKIKPAKLSPVQVSYPSPGVVRFSGTGYENGTRVEIFIANGTLQVFTNVKADRSLSRVRPALIH</sequence>
<reference evidence="2" key="1">
    <citation type="submission" date="2023-07" db="EMBL/GenBank/DDBJ databases">
        <title>Sorghum-associated microbial communities from plants grown in Nebraska, USA.</title>
        <authorList>
            <person name="Schachtman D."/>
        </authorList>
    </citation>
    <scope>NUCLEOTIDE SEQUENCE</scope>
    <source>
        <strain evidence="2">3432</strain>
    </source>
</reference>
<accession>A0AAW8MAZ9</accession>
<name>A0AAW8MAZ9_9PSED</name>
<dbReference type="RefSeq" id="WP_310361330.1">
    <property type="nucleotide sequence ID" value="NZ_JAVDVC010000005.1"/>
</dbReference>
<organism evidence="2 3">
    <name type="scientific">Pseudomonas brassicacearum</name>
    <dbReference type="NCBI Taxonomy" id="930166"/>
    <lineage>
        <taxon>Bacteria</taxon>
        <taxon>Pseudomonadati</taxon>
        <taxon>Pseudomonadota</taxon>
        <taxon>Gammaproteobacteria</taxon>
        <taxon>Pseudomonadales</taxon>
        <taxon>Pseudomonadaceae</taxon>
        <taxon>Pseudomonas</taxon>
    </lineage>
</organism>
<evidence type="ECO:0000313" key="2">
    <source>
        <dbReference type="EMBL" id="MDR6958990.1"/>
    </source>
</evidence>